<protein>
    <submittedName>
        <fullName evidence="9">Uncharacterized protein</fullName>
    </submittedName>
</protein>
<dbReference type="PANTHER" id="PTHR24096:SF317">
    <property type="entry name" value="ADENYLATE-FORMING ENZYME AFEA"/>
    <property type="match status" value="1"/>
</dbReference>
<dbReference type="InterPro" id="IPR042099">
    <property type="entry name" value="ANL_N_sf"/>
</dbReference>
<dbReference type="Gene3D" id="3.40.50.12780">
    <property type="entry name" value="N-terminal domain of ligase-like"/>
    <property type="match status" value="1"/>
</dbReference>
<dbReference type="GO" id="GO:0005524">
    <property type="term" value="F:ATP binding"/>
    <property type="evidence" value="ECO:0007669"/>
    <property type="project" value="UniProtKB-KW"/>
</dbReference>
<dbReference type="AlphaFoldDB" id="A0A2B7Z4V4"/>
<dbReference type="STRING" id="1447883.A0A2B7Z4V4"/>
<proteinExistence type="inferred from homology"/>
<keyword evidence="6" id="KW-0472">Membrane</keyword>
<evidence type="ECO:0000313" key="10">
    <source>
        <dbReference type="Proteomes" id="UP000224634"/>
    </source>
</evidence>
<keyword evidence="4" id="KW-0547">Nucleotide-binding</keyword>
<dbReference type="Pfam" id="PF00501">
    <property type="entry name" value="AMP-binding"/>
    <property type="match status" value="1"/>
</dbReference>
<evidence type="ECO:0000256" key="1">
    <source>
        <dbReference type="ARBA" id="ARBA00005179"/>
    </source>
</evidence>
<reference evidence="9 10" key="1">
    <citation type="submission" date="2017-10" db="EMBL/GenBank/DDBJ databases">
        <title>Comparative genomics in systemic dimorphic fungi from Ajellomycetaceae.</title>
        <authorList>
            <person name="Munoz J.F."/>
            <person name="Mcewen J.G."/>
            <person name="Clay O.K."/>
            <person name="Cuomo C.A."/>
        </authorList>
    </citation>
    <scope>NUCLEOTIDE SEQUENCE [LARGE SCALE GENOMIC DNA]</scope>
    <source>
        <strain evidence="9 10">UAMH7299</strain>
    </source>
</reference>
<feature type="transmembrane region" description="Helical" evidence="6">
    <location>
        <begin position="87"/>
        <end position="106"/>
    </location>
</feature>
<dbReference type="SUPFAM" id="SSF56801">
    <property type="entry name" value="Acetyl-CoA synthetase-like"/>
    <property type="match status" value="1"/>
</dbReference>
<keyword evidence="5" id="KW-0067">ATP-binding</keyword>
<evidence type="ECO:0000259" key="8">
    <source>
        <dbReference type="Pfam" id="PF13193"/>
    </source>
</evidence>
<dbReference type="InterPro" id="IPR000873">
    <property type="entry name" value="AMP-dep_synth/lig_dom"/>
</dbReference>
<keyword evidence="10" id="KW-1185">Reference proteome</keyword>
<dbReference type="Pfam" id="PF13193">
    <property type="entry name" value="AMP-binding_C"/>
    <property type="match status" value="1"/>
</dbReference>
<evidence type="ECO:0000256" key="6">
    <source>
        <dbReference type="SAM" id="Phobius"/>
    </source>
</evidence>
<evidence type="ECO:0000313" key="9">
    <source>
        <dbReference type="EMBL" id="PGH28279.1"/>
    </source>
</evidence>
<evidence type="ECO:0000256" key="3">
    <source>
        <dbReference type="ARBA" id="ARBA00022598"/>
    </source>
</evidence>
<accession>A0A2B7Z4V4</accession>
<keyword evidence="3" id="KW-0436">Ligase</keyword>
<organism evidence="9 10">
    <name type="scientific">Polytolypa hystricis (strain UAMH7299)</name>
    <dbReference type="NCBI Taxonomy" id="1447883"/>
    <lineage>
        <taxon>Eukaryota</taxon>
        <taxon>Fungi</taxon>
        <taxon>Dikarya</taxon>
        <taxon>Ascomycota</taxon>
        <taxon>Pezizomycotina</taxon>
        <taxon>Eurotiomycetes</taxon>
        <taxon>Eurotiomycetidae</taxon>
        <taxon>Onygenales</taxon>
        <taxon>Onygenales incertae sedis</taxon>
        <taxon>Polytolypa</taxon>
    </lineage>
</organism>
<dbReference type="PANTHER" id="PTHR24096">
    <property type="entry name" value="LONG-CHAIN-FATTY-ACID--COA LIGASE"/>
    <property type="match status" value="1"/>
</dbReference>
<dbReference type="OrthoDB" id="6509636at2759"/>
<comment type="caution">
    <text evidence="9">The sequence shown here is derived from an EMBL/GenBank/DDBJ whole genome shotgun (WGS) entry which is preliminary data.</text>
</comment>
<evidence type="ECO:0000256" key="5">
    <source>
        <dbReference type="ARBA" id="ARBA00022840"/>
    </source>
</evidence>
<feature type="domain" description="AMP-dependent synthetase/ligase" evidence="7">
    <location>
        <begin position="51"/>
        <end position="420"/>
    </location>
</feature>
<dbReference type="InterPro" id="IPR045851">
    <property type="entry name" value="AMP-bd_C_sf"/>
</dbReference>
<dbReference type="Proteomes" id="UP000224634">
    <property type="component" value="Unassembled WGS sequence"/>
</dbReference>
<evidence type="ECO:0000256" key="4">
    <source>
        <dbReference type="ARBA" id="ARBA00022741"/>
    </source>
</evidence>
<evidence type="ECO:0000256" key="2">
    <source>
        <dbReference type="ARBA" id="ARBA00006432"/>
    </source>
</evidence>
<keyword evidence="6" id="KW-0812">Transmembrane</keyword>
<feature type="domain" description="AMP-binding enzyme C-terminal" evidence="8">
    <location>
        <begin position="511"/>
        <end position="572"/>
    </location>
</feature>
<evidence type="ECO:0000259" key="7">
    <source>
        <dbReference type="Pfam" id="PF00501"/>
    </source>
</evidence>
<dbReference type="GO" id="GO:0016405">
    <property type="term" value="F:CoA-ligase activity"/>
    <property type="evidence" value="ECO:0007669"/>
    <property type="project" value="TreeGrafter"/>
</dbReference>
<sequence>MSGNASSNFTPGTSPHPLIYQDILSFAFDNRPVGYDEQQPIYISADNPSWALTAKQFRVLVRSLIAGFRAHGLQKGDCVLVNLPNNVLYSAIFFSIIGAGGVYMGINPRSQRYEMQHFLRLAEPRMLITSPDGIPMLRNVLRSGLSQVCVLDDSSIKILSDFLASRSSQASENCAVQTDEFERGIIKFSSLLNAGENDWIRFDGQFLAESTPATMFTTSGTGGLPKAAILSHFAIVSHHLAIQYNPSYNVTRLISLPMFHLFGASFSHIFPIRYGQPLYILDQFDAEQYAHLISVYGITETYMVPTMVQMLNRLPSRTPAKQLWSLRYVGVSAASIDACWMSRFREKLMHPDGQISQLWGMTEVGTGFQIRYGDRDDTGSVGRLLFNYEAKLVDNNGAQITCDGQPGELYIRGPGTLTGYRGKGIGECKDTDGWFRTGDVLYVRNGKFYIVGRSKELIKVRGWQVAPAEIEAVLLKHPDIADAAVIGIAKWEYNNANNSSGSILSALPADEMVRAYVVRRRETSHNPTSTSCPSCLTADDVYQFSKSQLASYKALDGGVIFVEEIPRTASGKIQRFKLAQMNYYRDMVSSMLLGDLKRLDSVDRGTGYTECL</sequence>
<comment type="similarity">
    <text evidence="2">Belongs to the ATP-dependent AMP-binding enzyme family.</text>
</comment>
<dbReference type="GO" id="GO:0019748">
    <property type="term" value="P:secondary metabolic process"/>
    <property type="evidence" value="ECO:0007669"/>
    <property type="project" value="TreeGrafter"/>
</dbReference>
<keyword evidence="6" id="KW-1133">Transmembrane helix</keyword>
<dbReference type="EMBL" id="PDNA01000001">
    <property type="protein sequence ID" value="PGH28279.1"/>
    <property type="molecule type" value="Genomic_DNA"/>
</dbReference>
<name>A0A2B7Z4V4_POLH7</name>
<dbReference type="InterPro" id="IPR025110">
    <property type="entry name" value="AMP-bd_C"/>
</dbReference>
<gene>
    <name evidence="9" type="ORF">AJ80_00170</name>
</gene>
<comment type="pathway">
    <text evidence="1">Secondary metabolite biosynthesis.</text>
</comment>
<dbReference type="Gene3D" id="3.30.300.30">
    <property type="match status" value="1"/>
</dbReference>